<proteinExistence type="inferred from homology"/>
<dbReference type="AlphaFoldDB" id="A0A140L144"/>
<keyword evidence="1" id="KW-0501">Molybdenum cofactor biosynthesis</keyword>
<keyword evidence="4" id="KW-1185">Reference proteome</keyword>
<dbReference type="InterPro" id="IPR038987">
    <property type="entry name" value="MoeA-like"/>
</dbReference>
<dbReference type="SMART" id="SM00852">
    <property type="entry name" value="MoCF_biosynth"/>
    <property type="match status" value="1"/>
</dbReference>
<organism evidence="3 4">
    <name type="scientific">Thermotalea metallivorans</name>
    <dbReference type="NCBI Taxonomy" id="520762"/>
    <lineage>
        <taxon>Bacteria</taxon>
        <taxon>Bacillati</taxon>
        <taxon>Bacillota</taxon>
        <taxon>Clostridia</taxon>
        <taxon>Peptostreptococcales</taxon>
        <taxon>Thermotaleaceae</taxon>
        <taxon>Thermotalea</taxon>
    </lineage>
</organism>
<comment type="caution">
    <text evidence="3">The sequence shown here is derived from an EMBL/GenBank/DDBJ whole genome shotgun (WGS) entry which is preliminary data.</text>
</comment>
<gene>
    <name evidence="3" type="primary">moeA_3</name>
    <name evidence="3" type="ORF">AN619_24610</name>
</gene>
<protein>
    <recommendedName>
        <fullName evidence="1">Molybdopterin molybdenumtransferase</fullName>
        <ecNumber evidence="1">2.10.1.1</ecNumber>
    </recommendedName>
</protein>
<comment type="similarity">
    <text evidence="1">Belongs to the MoeA family.</text>
</comment>
<dbReference type="PANTHER" id="PTHR10192">
    <property type="entry name" value="MOLYBDOPTERIN BIOSYNTHESIS PROTEIN"/>
    <property type="match status" value="1"/>
</dbReference>
<dbReference type="GO" id="GO:0046872">
    <property type="term" value="F:metal ion binding"/>
    <property type="evidence" value="ECO:0007669"/>
    <property type="project" value="UniProtKB-UniRule"/>
</dbReference>
<dbReference type="PANTHER" id="PTHR10192:SF28">
    <property type="entry name" value="MOLYBDOPTERIN MOLYBDENUMTRANSFERASE"/>
    <property type="match status" value="1"/>
</dbReference>
<dbReference type="Gene3D" id="3.40.980.10">
    <property type="entry name" value="MoaB/Mog-like domain"/>
    <property type="match status" value="1"/>
</dbReference>
<keyword evidence="1 3" id="KW-0808">Transferase</keyword>
<dbReference type="PATRIC" id="fig|520762.4.peg.2730"/>
<dbReference type="EMBL" id="LOEE01000059">
    <property type="protein sequence ID" value="KXG74269.1"/>
    <property type="molecule type" value="Genomic_DNA"/>
</dbReference>
<dbReference type="RefSeq" id="WP_068557364.1">
    <property type="nucleotide sequence ID" value="NZ_LOEE01000059.1"/>
</dbReference>
<dbReference type="Pfam" id="PF00994">
    <property type="entry name" value="MoCF_biosynth"/>
    <property type="match status" value="1"/>
</dbReference>
<comment type="cofactor">
    <cofactor evidence="1">
        <name>Mg(2+)</name>
        <dbReference type="ChEBI" id="CHEBI:18420"/>
    </cofactor>
</comment>
<evidence type="ECO:0000313" key="3">
    <source>
        <dbReference type="EMBL" id="KXG74269.1"/>
    </source>
</evidence>
<evidence type="ECO:0000256" key="1">
    <source>
        <dbReference type="RuleBase" id="RU365090"/>
    </source>
</evidence>
<sequence>MKTRKVKIEEAVGMILCHDITEIIPGEKKGRAFGKGHRIREEDLERLKGLGKNHIYVLHMDEDDVHEDDAGRILGEVLAGENIKVTEPYESRVNLHAAVDGLLKVNTKALYRINRLDDVAASTLPNYSVVGKGEMVAGTKAIPLVVKRGIMEQVREIGKEEGAVVSVVPFRPVKISLIITGTEVYKGIIQDAFQPVLREKVEALGGEVIDVSYAPDDERMIREKIQRALGLGSDIVLVSGGMSVDPDDVTPKAICSVAQVVKYGSPVLPGAMFMMSYIGDVAVIGIPACGMYAKITVFDLIYPRIAAGERIQKEDIIALANGGLCRKCESCRFPNCSFGRG</sequence>
<dbReference type="GO" id="GO:0006777">
    <property type="term" value="P:Mo-molybdopterin cofactor biosynthetic process"/>
    <property type="evidence" value="ECO:0007669"/>
    <property type="project" value="UniProtKB-UniRule"/>
</dbReference>
<dbReference type="EC" id="2.10.1.1" evidence="1"/>
<feature type="domain" description="MoaB/Mog" evidence="2">
    <location>
        <begin position="176"/>
        <end position="307"/>
    </location>
</feature>
<dbReference type="InterPro" id="IPR001453">
    <property type="entry name" value="MoaB/Mog_dom"/>
</dbReference>
<comment type="catalytic activity">
    <reaction evidence="1">
        <text>adenylyl-molybdopterin + molybdate = Mo-molybdopterin + AMP + H(+)</text>
        <dbReference type="Rhea" id="RHEA:35047"/>
        <dbReference type="ChEBI" id="CHEBI:15378"/>
        <dbReference type="ChEBI" id="CHEBI:36264"/>
        <dbReference type="ChEBI" id="CHEBI:62727"/>
        <dbReference type="ChEBI" id="CHEBI:71302"/>
        <dbReference type="ChEBI" id="CHEBI:456215"/>
    </reaction>
</comment>
<dbReference type="STRING" id="520762.AN619_24610"/>
<dbReference type="GO" id="GO:0061599">
    <property type="term" value="F:molybdopterin molybdotransferase activity"/>
    <property type="evidence" value="ECO:0007669"/>
    <property type="project" value="UniProtKB-UniRule"/>
</dbReference>
<evidence type="ECO:0000313" key="4">
    <source>
        <dbReference type="Proteomes" id="UP000070456"/>
    </source>
</evidence>
<dbReference type="SUPFAM" id="SSF53218">
    <property type="entry name" value="Molybdenum cofactor biosynthesis proteins"/>
    <property type="match status" value="1"/>
</dbReference>
<dbReference type="GO" id="GO:0005829">
    <property type="term" value="C:cytosol"/>
    <property type="evidence" value="ECO:0007669"/>
    <property type="project" value="TreeGrafter"/>
</dbReference>
<keyword evidence="1" id="KW-0500">Molybdenum</keyword>
<dbReference type="Proteomes" id="UP000070456">
    <property type="component" value="Unassembled WGS sequence"/>
</dbReference>
<accession>A0A140L144</accession>
<keyword evidence="1" id="KW-0479">Metal-binding</keyword>
<keyword evidence="1" id="KW-0460">Magnesium</keyword>
<comment type="pathway">
    <text evidence="1">Cofactor biosynthesis; molybdopterin biosynthesis.</text>
</comment>
<comment type="function">
    <text evidence="1">Catalyzes the insertion of molybdate into adenylated molybdopterin with the concomitant release of AMP.</text>
</comment>
<dbReference type="UniPathway" id="UPA00344"/>
<dbReference type="CDD" id="cd03522">
    <property type="entry name" value="MoeA_like"/>
    <property type="match status" value="1"/>
</dbReference>
<dbReference type="OrthoDB" id="9767940at2"/>
<evidence type="ECO:0000259" key="2">
    <source>
        <dbReference type="SMART" id="SM00852"/>
    </source>
</evidence>
<dbReference type="InterPro" id="IPR036425">
    <property type="entry name" value="MoaB/Mog-like_dom_sf"/>
</dbReference>
<name>A0A140L144_9FIRM</name>
<reference evidence="3 4" key="1">
    <citation type="submission" date="2015-12" db="EMBL/GenBank/DDBJ databases">
        <title>Draft genome sequence of the thermoanaerobe Thermotalea metallivorans, an isolate from the runoff channel of the Great Artesian Basin, Australia.</title>
        <authorList>
            <person name="Patel B.K."/>
        </authorList>
    </citation>
    <scope>NUCLEOTIDE SEQUENCE [LARGE SCALE GENOMIC DNA]</scope>
    <source>
        <strain evidence="3 4">B2-1</strain>
    </source>
</reference>